<evidence type="ECO:0000256" key="4">
    <source>
        <dbReference type="ARBA" id="ARBA00022801"/>
    </source>
</evidence>
<evidence type="ECO:0000256" key="11">
    <source>
        <dbReference type="ARBA" id="ARBA00037126"/>
    </source>
</evidence>
<dbReference type="GO" id="GO:0009251">
    <property type="term" value="P:glucan catabolic process"/>
    <property type="evidence" value="ECO:0007669"/>
    <property type="project" value="TreeGrafter"/>
</dbReference>
<evidence type="ECO:0000256" key="6">
    <source>
        <dbReference type="ARBA" id="ARBA00022989"/>
    </source>
</evidence>
<evidence type="ECO:0000313" key="16">
    <source>
        <dbReference type="Proteomes" id="UP000545761"/>
    </source>
</evidence>
<dbReference type="InterPro" id="IPR008979">
    <property type="entry name" value="Galactose-bd-like_sf"/>
</dbReference>
<feature type="domain" description="F5/8 type C" evidence="14">
    <location>
        <begin position="393"/>
        <end position="505"/>
    </location>
</feature>
<evidence type="ECO:0000256" key="2">
    <source>
        <dbReference type="ARBA" id="ARBA00022475"/>
    </source>
</evidence>
<evidence type="ECO:0000259" key="14">
    <source>
        <dbReference type="PROSITE" id="PS50022"/>
    </source>
</evidence>
<feature type="compositionally biased region" description="Basic residues" evidence="13">
    <location>
        <begin position="8"/>
        <end position="22"/>
    </location>
</feature>
<dbReference type="GO" id="GO:0009986">
    <property type="term" value="C:cell surface"/>
    <property type="evidence" value="ECO:0007669"/>
    <property type="project" value="TreeGrafter"/>
</dbReference>
<keyword evidence="6" id="KW-1133">Transmembrane helix</keyword>
<dbReference type="PANTHER" id="PTHR31297">
    <property type="entry name" value="GLUCAN ENDO-1,6-BETA-GLUCOSIDASE B"/>
    <property type="match status" value="1"/>
</dbReference>
<proteinExistence type="predicted"/>
<evidence type="ECO:0000256" key="10">
    <source>
        <dbReference type="ARBA" id="ARBA00023316"/>
    </source>
</evidence>
<comment type="subcellular location">
    <subcellularLocation>
        <location evidence="1">Cell membrane</location>
        <topology evidence="1">Single-pass type II membrane protein</topology>
    </subcellularLocation>
</comment>
<feature type="domain" description="F5/8 type C" evidence="14">
    <location>
        <begin position="975"/>
        <end position="1116"/>
    </location>
</feature>
<keyword evidence="4" id="KW-0378">Hydrolase</keyword>
<reference evidence="15 16" key="1">
    <citation type="submission" date="2020-07" db="EMBL/GenBank/DDBJ databases">
        <title>Streptomyces isolated from Indian soil.</title>
        <authorList>
            <person name="Mandal S."/>
            <person name="Maiti P.K."/>
        </authorList>
    </citation>
    <scope>NUCLEOTIDE SEQUENCE [LARGE SCALE GENOMIC DNA]</scope>
    <source>
        <strain evidence="15 16">PSKA28</strain>
    </source>
</reference>
<keyword evidence="5" id="KW-0735">Signal-anchor</keyword>
<accession>A0A7W0DKV3</accession>
<feature type="domain" description="F5/8 type C" evidence="14">
    <location>
        <begin position="844"/>
        <end position="965"/>
    </location>
</feature>
<dbReference type="GO" id="GO:0005886">
    <property type="term" value="C:plasma membrane"/>
    <property type="evidence" value="ECO:0007669"/>
    <property type="project" value="UniProtKB-SubCell"/>
</dbReference>
<dbReference type="Pfam" id="PF00754">
    <property type="entry name" value="F5_F8_type_C"/>
    <property type="match status" value="6"/>
</dbReference>
<feature type="region of interest" description="Disordered" evidence="13">
    <location>
        <begin position="1"/>
        <end position="26"/>
    </location>
</feature>
<evidence type="ECO:0000256" key="9">
    <source>
        <dbReference type="ARBA" id="ARBA00023295"/>
    </source>
</evidence>
<dbReference type="GO" id="GO:0008422">
    <property type="term" value="F:beta-glucosidase activity"/>
    <property type="evidence" value="ECO:0007669"/>
    <property type="project" value="TreeGrafter"/>
</dbReference>
<feature type="domain" description="F5/8 type C" evidence="14">
    <location>
        <begin position="1142"/>
        <end position="1246"/>
    </location>
</feature>
<gene>
    <name evidence="15" type="ORF">H1D24_14540</name>
</gene>
<dbReference type="EMBL" id="JACEHE010000007">
    <property type="protein sequence ID" value="MBA2946988.1"/>
    <property type="molecule type" value="Genomic_DNA"/>
</dbReference>
<evidence type="ECO:0000256" key="13">
    <source>
        <dbReference type="SAM" id="MobiDB-lite"/>
    </source>
</evidence>
<dbReference type="SUPFAM" id="SSF51445">
    <property type="entry name" value="(Trans)glycosidases"/>
    <property type="match status" value="1"/>
</dbReference>
<dbReference type="InterPro" id="IPR000421">
    <property type="entry name" value="FA58C"/>
</dbReference>
<dbReference type="PANTHER" id="PTHR31297:SF34">
    <property type="entry name" value="GLUCAN 1,3-BETA-GLUCOSIDASE 2"/>
    <property type="match status" value="1"/>
</dbReference>
<dbReference type="SMART" id="SM00231">
    <property type="entry name" value="FA58C"/>
    <property type="match status" value="3"/>
</dbReference>
<dbReference type="GO" id="GO:0071555">
    <property type="term" value="P:cell wall organization"/>
    <property type="evidence" value="ECO:0007669"/>
    <property type="project" value="UniProtKB-KW"/>
</dbReference>
<comment type="caution">
    <text evidence="15">The sequence shown here is derived from an EMBL/GenBank/DDBJ whole genome shotgun (WGS) entry which is preliminary data.</text>
</comment>
<dbReference type="SUPFAM" id="SSF49785">
    <property type="entry name" value="Galactose-binding domain-like"/>
    <property type="match status" value="6"/>
</dbReference>
<sequence>MPPGSRSGPHRRAERAPSRHRATTHELEAHVQRVRTLLLALVLALIGQAAVITALPAPQARAAIGASDFLKADGKYLKRNSGTGEIVTLRGTNLGGWLTFEDWMSPLGEFALDRTGWTPTASHNNATADSALDGDNTSRWNTGASQANGQWLQFDLGTPTLFNRAYVNAAGFSGDYPRGYRIEVSDDASTWKNVASGNGSQQNTSAAFSAQVARYVRVVQTGSSAGWWSVAEFNLFSDPVLHNGGFSASASSSEAGHPASAALDGDVNTRWTSGTAQVPDQWFTVDFGGTKTVNKILIDAGPASAGDYPRGYEILNSHDGTNWTKAASGSGSSRTTVVELFNSTSARYLRVKQTGSTSNWWSIAELGIYSGAEFDRTGWTVTASATESGGTPAKVKDGDAGTRWSTGAPQTGGQWLQVDMGATHTFNQIVLDTAKNSTEENDYPRGYTVQVSSDGSTWTQVAAGTGSRKATAINFAAARGRYVKITQTGTSANWWSVGEVNVYLNNDDYSMNLAYQKRFGATTAENLITTHQDTWITAADLDNIKTMGMNLIRLPIGWTELLNLDGTWKSNAWTKIDWLIAQAAQRDIYVLLDLHTVPGGGCPWGSCGRIGPNLNGFWTNTTYQDWAVDIWQQMATRYKGNPAVAGYDLINEPLLDYGEDADDVNQKSQYYDRLYDAVRAIDPDHTIYIAAFFGWNNITPPATHGWTNVAYELHPYDFAGGKDWNAQNNLVETQLADVAAKQKDPNWNVPVLYGEYSLYHFDDVWSKFMSGLNALNVSWTNWNYKVRGDHYNGAGGYWGFYNSNPSPVPVINNDTSATASAKIGQFGTGNFQPNTSFIETVSKFTGGEPWMATVPLDQTGWTASASATESGSSPANALDWNTGTRWSTGVSQADGQWFQVDMGSRQVFDQISFETRSGDQWDYPRGYRIQVSGDGSTWTTVKTGQGWGWKQAIPFAPQYARYVRITQTGSAHEWWSIAELHIYSEPALSRAAWTANASVTESGSSPANALDGNTTTRWSTGTGQATGQSYQIDLGTTRTFNRLLLDAHTSTGDYPRTYRIEVSTDGANWTTAATGNGTGAAVLAQFPVQTARHLKIALTGSSTSWWSIHELNLYGELERSRTGWTATASATEPGGAAGNALDSDSGTRWSIGAPQAAGQWFKADIGSRQWFNHLVLDSGTSTNDYPRGFTVEVSDDNTTWRTIANGEGTNAVTTVNFPITQARYIRVTLTKAAGSWWSIAELRVFE</sequence>
<feature type="region of interest" description="Disordered" evidence="13">
    <location>
        <begin position="1000"/>
        <end position="1024"/>
    </location>
</feature>
<evidence type="ECO:0000256" key="5">
    <source>
        <dbReference type="ARBA" id="ARBA00022968"/>
    </source>
</evidence>
<evidence type="ECO:0000256" key="7">
    <source>
        <dbReference type="ARBA" id="ARBA00023136"/>
    </source>
</evidence>
<dbReference type="InterPro" id="IPR017853">
    <property type="entry name" value="GH"/>
</dbReference>
<keyword evidence="3" id="KW-0812">Transmembrane</keyword>
<keyword evidence="7" id="KW-0472">Membrane</keyword>
<organism evidence="15 16">
    <name type="scientific">Streptomyces himalayensis subsp. himalayensis</name>
    <dbReference type="NCBI Taxonomy" id="2756131"/>
    <lineage>
        <taxon>Bacteria</taxon>
        <taxon>Bacillati</taxon>
        <taxon>Actinomycetota</taxon>
        <taxon>Actinomycetes</taxon>
        <taxon>Kitasatosporales</taxon>
        <taxon>Streptomycetaceae</taxon>
        <taxon>Streptomyces</taxon>
        <taxon>Streptomyces himalayensis</taxon>
    </lineage>
</organism>
<comment type="function">
    <text evidence="11">Glucosidase involved in the degradation of cellulosic biomass. Active on lichenan.</text>
</comment>
<keyword evidence="10" id="KW-0961">Cell wall biogenesis/degradation</keyword>
<dbReference type="Gene3D" id="2.60.120.260">
    <property type="entry name" value="Galactose-binding domain-like"/>
    <property type="match status" value="6"/>
</dbReference>
<dbReference type="InterPro" id="IPR050386">
    <property type="entry name" value="Glycosyl_hydrolase_5"/>
</dbReference>
<evidence type="ECO:0000313" key="15">
    <source>
        <dbReference type="EMBL" id="MBA2946988.1"/>
    </source>
</evidence>
<protein>
    <recommendedName>
        <fullName evidence="12">Exo-1,3-beta-glucanase D</fullName>
    </recommendedName>
</protein>
<dbReference type="InterPro" id="IPR001547">
    <property type="entry name" value="Glyco_hydro_5"/>
</dbReference>
<evidence type="ECO:0000256" key="3">
    <source>
        <dbReference type="ARBA" id="ARBA00022692"/>
    </source>
</evidence>
<evidence type="ECO:0000256" key="8">
    <source>
        <dbReference type="ARBA" id="ARBA00023180"/>
    </source>
</evidence>
<feature type="domain" description="F5/8 type C" evidence="14">
    <location>
        <begin position="92"/>
        <end position="218"/>
    </location>
</feature>
<dbReference type="Pfam" id="PF00150">
    <property type="entry name" value="Cellulase"/>
    <property type="match status" value="1"/>
</dbReference>
<feature type="domain" description="F5/8 type C" evidence="14">
    <location>
        <begin position="228"/>
        <end position="371"/>
    </location>
</feature>
<dbReference type="Proteomes" id="UP000545761">
    <property type="component" value="Unassembled WGS sequence"/>
</dbReference>
<dbReference type="Gene3D" id="3.20.20.80">
    <property type="entry name" value="Glycosidases"/>
    <property type="match status" value="1"/>
</dbReference>
<keyword evidence="2" id="KW-1003">Cell membrane</keyword>
<dbReference type="GO" id="GO:0005576">
    <property type="term" value="C:extracellular region"/>
    <property type="evidence" value="ECO:0007669"/>
    <property type="project" value="TreeGrafter"/>
</dbReference>
<keyword evidence="9" id="KW-0326">Glycosidase</keyword>
<evidence type="ECO:0000256" key="1">
    <source>
        <dbReference type="ARBA" id="ARBA00004401"/>
    </source>
</evidence>
<evidence type="ECO:0000256" key="12">
    <source>
        <dbReference type="ARBA" id="ARBA00041260"/>
    </source>
</evidence>
<keyword evidence="8" id="KW-0325">Glycoprotein</keyword>
<dbReference type="PROSITE" id="PS50022">
    <property type="entry name" value="FA58C_3"/>
    <property type="match status" value="6"/>
</dbReference>
<dbReference type="AlphaFoldDB" id="A0A7W0DKV3"/>
<name>A0A7W0DKV3_9ACTN</name>